<dbReference type="AlphaFoldDB" id="A0A5J4QG84"/>
<name>A0A5J4QG84_9ZZZZ</name>
<sequence>MGIAYGIDRDVRNILINLPKSLTDDLSVLAKAKGVSLEKCITDTLAEKVEGIEDGILVMLSSEPEANEIIPAERKESIERWLRGETDEV</sequence>
<dbReference type="EMBL" id="SNRY01003737">
    <property type="protein sequence ID" value="KAA6319908.1"/>
    <property type="molecule type" value="Genomic_DNA"/>
</dbReference>
<reference evidence="1" key="1">
    <citation type="submission" date="2019-03" db="EMBL/GenBank/DDBJ databases">
        <title>Single cell metagenomics reveals metabolic interactions within the superorganism composed of flagellate Streblomastix strix and complex community of Bacteroidetes bacteria on its surface.</title>
        <authorList>
            <person name="Treitli S.C."/>
            <person name="Kolisko M."/>
            <person name="Husnik F."/>
            <person name="Keeling P."/>
            <person name="Hampl V."/>
        </authorList>
    </citation>
    <scope>NUCLEOTIDE SEQUENCE</scope>
    <source>
        <strain evidence="1">STM</strain>
    </source>
</reference>
<organism evidence="1">
    <name type="scientific">termite gut metagenome</name>
    <dbReference type="NCBI Taxonomy" id="433724"/>
    <lineage>
        <taxon>unclassified sequences</taxon>
        <taxon>metagenomes</taxon>
        <taxon>organismal metagenomes</taxon>
    </lineage>
</organism>
<evidence type="ECO:0000313" key="1">
    <source>
        <dbReference type="EMBL" id="KAA6319908.1"/>
    </source>
</evidence>
<protein>
    <submittedName>
        <fullName evidence="1">Uncharacterized protein</fullName>
    </submittedName>
</protein>
<gene>
    <name evidence="1" type="ORF">EZS27_030251</name>
</gene>
<proteinExistence type="predicted"/>
<accession>A0A5J4QG84</accession>
<comment type="caution">
    <text evidence="1">The sequence shown here is derived from an EMBL/GenBank/DDBJ whole genome shotgun (WGS) entry which is preliminary data.</text>
</comment>